<feature type="transmembrane region" description="Helical" evidence="2">
    <location>
        <begin position="160"/>
        <end position="180"/>
    </location>
</feature>
<evidence type="ECO:0000313" key="4">
    <source>
        <dbReference type="EMBL" id="QQD19413.1"/>
    </source>
</evidence>
<gene>
    <name evidence="4" type="ORF">I6N98_06060</name>
</gene>
<accession>A0A7T4UR37</accession>
<dbReference type="Pfam" id="PF11906">
    <property type="entry name" value="DUF3426"/>
    <property type="match status" value="1"/>
</dbReference>
<dbReference type="EMBL" id="CP066167">
    <property type="protein sequence ID" value="QQD19413.1"/>
    <property type="molecule type" value="Genomic_DNA"/>
</dbReference>
<evidence type="ECO:0000256" key="2">
    <source>
        <dbReference type="SAM" id="Phobius"/>
    </source>
</evidence>
<evidence type="ECO:0000313" key="5">
    <source>
        <dbReference type="Proteomes" id="UP000596063"/>
    </source>
</evidence>
<feature type="region of interest" description="Disordered" evidence="1">
    <location>
        <begin position="210"/>
        <end position="230"/>
    </location>
</feature>
<dbReference type="RefSeq" id="WP_198570897.1">
    <property type="nucleotide sequence ID" value="NZ_CP066167.1"/>
</dbReference>
<name>A0A7T4UR37_9GAMM</name>
<sequence length="326" mass="35207">MSSTDSVTCPECLTRFRVDAEQLALANGLLRCGVCSHVFNARDDGPGSDIDDEARQDAEDTQGDSADTQSFPDAPSPEPLDAQLTDKASPAQSQGEAHGDSSNIESPANEQTEVESPVHSTVQSTGNQPPKNKADILLEGLSTVNHDFEHHQHHRRARRWPWLLLNLVALLVLAGQVAYWQRDALLASPARDTVLIACQWLALPCEAQSSTATSPAGSTPSAKPSQVSTSRLLVRKHPERDQALIVDTILINRGEQTVAFPPLLLRFSDINGQEVASRIFTPSDYLHGELNALSDLAPQQPVHIALEIVDPGAAAVNYELEVLASN</sequence>
<feature type="domain" description="Zinc finger/thioredoxin putative" evidence="3">
    <location>
        <begin position="7"/>
        <end position="40"/>
    </location>
</feature>
<dbReference type="Proteomes" id="UP000596063">
    <property type="component" value="Chromosome"/>
</dbReference>
<evidence type="ECO:0000256" key="1">
    <source>
        <dbReference type="SAM" id="MobiDB-lite"/>
    </source>
</evidence>
<dbReference type="KEGG" id="snan:I6N98_06060"/>
<feature type="compositionally biased region" description="Low complexity" evidence="1">
    <location>
        <begin position="210"/>
        <end position="225"/>
    </location>
</feature>
<feature type="region of interest" description="Disordered" evidence="1">
    <location>
        <begin position="41"/>
        <end position="133"/>
    </location>
</feature>
<dbReference type="NCBIfam" id="TIGR02098">
    <property type="entry name" value="MJ0042_CXXC"/>
    <property type="match status" value="1"/>
</dbReference>
<dbReference type="AlphaFoldDB" id="A0A7T4UR37"/>
<proteinExistence type="predicted"/>
<feature type="compositionally biased region" description="Polar residues" evidence="1">
    <location>
        <begin position="90"/>
        <end position="111"/>
    </location>
</feature>
<keyword evidence="2" id="KW-1133">Transmembrane helix</keyword>
<keyword evidence="2" id="KW-0472">Membrane</keyword>
<organism evidence="4 5">
    <name type="scientific">Spongiibacter nanhainus</name>
    <dbReference type="NCBI Taxonomy" id="2794344"/>
    <lineage>
        <taxon>Bacteria</taxon>
        <taxon>Pseudomonadati</taxon>
        <taxon>Pseudomonadota</taxon>
        <taxon>Gammaproteobacteria</taxon>
        <taxon>Cellvibrionales</taxon>
        <taxon>Spongiibacteraceae</taxon>
        <taxon>Spongiibacter</taxon>
    </lineage>
</organism>
<protein>
    <submittedName>
        <fullName evidence="4">Zinc-ribbon domain-containing protein</fullName>
    </submittedName>
</protein>
<dbReference type="InterPro" id="IPR021834">
    <property type="entry name" value="DUF3426"/>
</dbReference>
<dbReference type="InterPro" id="IPR011723">
    <property type="entry name" value="Znf/thioredoxin_put"/>
</dbReference>
<keyword evidence="5" id="KW-1185">Reference proteome</keyword>
<feature type="compositionally biased region" description="Polar residues" evidence="1">
    <location>
        <begin position="118"/>
        <end position="130"/>
    </location>
</feature>
<reference evidence="4 5" key="1">
    <citation type="submission" date="2020-12" db="EMBL/GenBank/DDBJ databases">
        <authorList>
            <person name="Shan Y."/>
        </authorList>
    </citation>
    <scope>NUCLEOTIDE SEQUENCE [LARGE SCALE GENOMIC DNA]</scope>
    <source>
        <strain evidence="5">csc3.9</strain>
    </source>
</reference>
<dbReference type="Pfam" id="PF13717">
    <property type="entry name" value="Zn_ribbon_4"/>
    <property type="match status" value="1"/>
</dbReference>
<evidence type="ECO:0000259" key="3">
    <source>
        <dbReference type="Pfam" id="PF13717"/>
    </source>
</evidence>
<keyword evidence="2" id="KW-0812">Transmembrane</keyword>